<dbReference type="GO" id="GO:0016020">
    <property type="term" value="C:membrane"/>
    <property type="evidence" value="ECO:0007669"/>
    <property type="project" value="UniProtKB-SubCell"/>
</dbReference>
<feature type="transmembrane region" description="Helical" evidence="5">
    <location>
        <begin position="231"/>
        <end position="249"/>
    </location>
</feature>
<dbReference type="OrthoDB" id="438545at2759"/>
<evidence type="ECO:0000256" key="4">
    <source>
        <dbReference type="ARBA" id="ARBA00023136"/>
    </source>
</evidence>
<dbReference type="EMBL" id="LJIJ01000341">
    <property type="protein sequence ID" value="ODM98577.1"/>
    <property type="molecule type" value="Genomic_DNA"/>
</dbReference>
<gene>
    <name evidence="7" type="ORF">Ocin01_08094</name>
</gene>
<comment type="subcellular location">
    <subcellularLocation>
        <location evidence="1">Membrane</location>
        <topology evidence="1">Multi-pass membrane protein</topology>
    </subcellularLocation>
</comment>
<dbReference type="Pfam" id="PF01490">
    <property type="entry name" value="Aa_trans"/>
    <property type="match status" value="1"/>
</dbReference>
<keyword evidence="4 5" id="KW-0472">Membrane</keyword>
<sequence length="501" mass="55080">MGDNHNNGQTETHQIEESLGVVPDITYSAFNQNYIEEGDGPLIINGDDGEITRCDGVDSDFYSSNSRNGSGDGGDSGGTSPLAASMMIVNAALGAGLLNFPSAFHEAGGVVAANLVQLSLLMFIFPALLILAYCSDWNKSKTLQEVLSFVWGRHVERATALCIAIYCFGTCITFLIIIGDQFDRVFASLYGHYFCHQWFMNRAFTTVITSVLFILPFCYPKKIDFLKHISSVGVVAVIYVTILIIVQYYKGDYVPGEIKTRPTAWTDTFLVVPTLCFGYQCHVSVIPIYSCFKKRNLKNFAGSTFLALSICVFTYTVAATFGYLTFGSNISSDILQNYDARDPYILIAIIAISIKTYTTYPILCFCGNAAVADLWVDSRAAQGVLEVDPRIKENFRLVSVTIWFIMTVVVAVLLPNIGSVIHLLGSLAAVFIFVFPGLCLLKMSERPNGEARLAKPRMSLQFLAALFLAVGSFLFGVVLTNAIVYDFIYVKPEAMPLCIPK</sequence>
<feature type="transmembrane region" description="Helical" evidence="5">
    <location>
        <begin position="304"/>
        <end position="324"/>
    </location>
</feature>
<protein>
    <submittedName>
        <fullName evidence="7">Putative sodium-coupled neutral amino acid transporter 7</fullName>
    </submittedName>
</protein>
<evidence type="ECO:0000259" key="6">
    <source>
        <dbReference type="Pfam" id="PF01490"/>
    </source>
</evidence>
<evidence type="ECO:0000313" key="8">
    <source>
        <dbReference type="Proteomes" id="UP000094527"/>
    </source>
</evidence>
<reference evidence="7 8" key="1">
    <citation type="journal article" date="2016" name="Genome Biol. Evol.">
        <title>Gene Family Evolution Reflects Adaptation to Soil Environmental Stressors in the Genome of the Collembolan Orchesella cincta.</title>
        <authorList>
            <person name="Faddeeva-Vakhrusheva A."/>
            <person name="Derks M.F."/>
            <person name="Anvar S.Y."/>
            <person name="Agamennone V."/>
            <person name="Suring W."/>
            <person name="Smit S."/>
            <person name="van Straalen N.M."/>
            <person name="Roelofs D."/>
        </authorList>
    </citation>
    <scope>NUCLEOTIDE SEQUENCE [LARGE SCALE GENOMIC DNA]</scope>
    <source>
        <tissue evidence="7">Mixed pool</tissue>
    </source>
</reference>
<evidence type="ECO:0000256" key="5">
    <source>
        <dbReference type="SAM" id="Phobius"/>
    </source>
</evidence>
<feature type="transmembrane region" description="Helical" evidence="5">
    <location>
        <begin position="397"/>
        <end position="414"/>
    </location>
</feature>
<feature type="transmembrane region" description="Helical" evidence="5">
    <location>
        <begin position="344"/>
        <end position="376"/>
    </location>
</feature>
<feature type="transmembrane region" description="Helical" evidence="5">
    <location>
        <begin position="82"/>
        <end position="104"/>
    </location>
</feature>
<dbReference type="STRING" id="48709.A0A1D2MZV7"/>
<dbReference type="OMA" id="FAFTGHQ"/>
<dbReference type="PANTHER" id="PTHR22950">
    <property type="entry name" value="AMINO ACID TRANSPORTER"/>
    <property type="match status" value="1"/>
</dbReference>
<feature type="domain" description="Amino acid transporter transmembrane" evidence="6">
    <location>
        <begin position="78"/>
        <end position="469"/>
    </location>
</feature>
<comment type="caution">
    <text evidence="7">The sequence shown here is derived from an EMBL/GenBank/DDBJ whole genome shotgun (WGS) entry which is preliminary data.</text>
</comment>
<evidence type="ECO:0000256" key="2">
    <source>
        <dbReference type="ARBA" id="ARBA00022692"/>
    </source>
</evidence>
<feature type="transmembrane region" description="Helical" evidence="5">
    <location>
        <begin position="462"/>
        <end position="485"/>
    </location>
</feature>
<dbReference type="GO" id="GO:0015179">
    <property type="term" value="F:L-amino acid transmembrane transporter activity"/>
    <property type="evidence" value="ECO:0007669"/>
    <property type="project" value="TreeGrafter"/>
</dbReference>
<feature type="transmembrane region" description="Helical" evidence="5">
    <location>
        <begin position="158"/>
        <end position="179"/>
    </location>
</feature>
<feature type="transmembrane region" description="Helical" evidence="5">
    <location>
        <begin position="199"/>
        <end position="219"/>
    </location>
</feature>
<feature type="transmembrane region" description="Helical" evidence="5">
    <location>
        <begin position="269"/>
        <end position="292"/>
    </location>
</feature>
<name>A0A1D2MZV7_ORCCI</name>
<keyword evidence="2 5" id="KW-0812">Transmembrane</keyword>
<dbReference type="InterPro" id="IPR013057">
    <property type="entry name" value="AA_transpt_TM"/>
</dbReference>
<keyword evidence="3 5" id="KW-1133">Transmembrane helix</keyword>
<dbReference type="AlphaFoldDB" id="A0A1D2MZV7"/>
<dbReference type="Proteomes" id="UP000094527">
    <property type="component" value="Unassembled WGS sequence"/>
</dbReference>
<accession>A0A1D2MZV7</accession>
<evidence type="ECO:0000256" key="3">
    <source>
        <dbReference type="ARBA" id="ARBA00022989"/>
    </source>
</evidence>
<evidence type="ECO:0000313" key="7">
    <source>
        <dbReference type="EMBL" id="ODM98577.1"/>
    </source>
</evidence>
<evidence type="ECO:0000256" key="1">
    <source>
        <dbReference type="ARBA" id="ARBA00004141"/>
    </source>
</evidence>
<keyword evidence="8" id="KW-1185">Reference proteome</keyword>
<organism evidence="7 8">
    <name type="scientific">Orchesella cincta</name>
    <name type="common">Springtail</name>
    <name type="synonym">Podura cincta</name>
    <dbReference type="NCBI Taxonomy" id="48709"/>
    <lineage>
        <taxon>Eukaryota</taxon>
        <taxon>Metazoa</taxon>
        <taxon>Ecdysozoa</taxon>
        <taxon>Arthropoda</taxon>
        <taxon>Hexapoda</taxon>
        <taxon>Collembola</taxon>
        <taxon>Entomobryomorpha</taxon>
        <taxon>Entomobryoidea</taxon>
        <taxon>Orchesellidae</taxon>
        <taxon>Orchesellinae</taxon>
        <taxon>Orchesella</taxon>
    </lineage>
</organism>
<proteinExistence type="predicted"/>
<feature type="transmembrane region" description="Helical" evidence="5">
    <location>
        <begin position="420"/>
        <end position="441"/>
    </location>
</feature>
<dbReference type="PANTHER" id="PTHR22950:SF652">
    <property type="entry name" value="TRANSMEMBRANE AMINO ACID TRANSPORTER FAMILY PROTEIN"/>
    <property type="match status" value="1"/>
</dbReference>
<feature type="transmembrane region" description="Helical" evidence="5">
    <location>
        <begin position="110"/>
        <end position="134"/>
    </location>
</feature>